<dbReference type="SUPFAM" id="SSF82714">
    <property type="entry name" value="Multidrug efflux transporter AcrB TolC docking domain, DN and DC subdomains"/>
    <property type="match status" value="2"/>
</dbReference>
<accession>Q01PJ8</accession>
<dbReference type="Gene3D" id="3.30.70.1430">
    <property type="entry name" value="Multidrug efflux transporter AcrB pore domain"/>
    <property type="match status" value="2"/>
</dbReference>
<comment type="similarity">
    <text evidence="2">Belongs to the resistance-nodulation-cell division (RND) (TC 2.A.6) family.</text>
</comment>
<comment type="subcellular location">
    <subcellularLocation>
        <location evidence="1">Cell membrane</location>
        <topology evidence="1">Multi-pass membrane protein</topology>
    </subcellularLocation>
</comment>
<dbReference type="GO" id="GO:0042910">
    <property type="term" value="F:xenobiotic transmembrane transporter activity"/>
    <property type="evidence" value="ECO:0007669"/>
    <property type="project" value="TreeGrafter"/>
</dbReference>
<proteinExistence type="inferred from homology"/>
<organism evidence="9">
    <name type="scientific">Solibacter usitatus (strain Ellin6076)</name>
    <dbReference type="NCBI Taxonomy" id="234267"/>
    <lineage>
        <taxon>Bacteria</taxon>
        <taxon>Pseudomonadati</taxon>
        <taxon>Acidobacteriota</taxon>
        <taxon>Terriglobia</taxon>
        <taxon>Bryobacterales</taxon>
        <taxon>Solibacteraceae</taxon>
        <taxon>Candidatus Solibacter</taxon>
    </lineage>
</organism>
<dbReference type="InterPro" id="IPR027463">
    <property type="entry name" value="AcrB_DN_DC_subdom"/>
</dbReference>
<dbReference type="PRINTS" id="PR00702">
    <property type="entry name" value="ACRIFLAVINRP"/>
</dbReference>
<keyword evidence="3" id="KW-0813">Transport</keyword>
<feature type="transmembrane region" description="Helical" evidence="8">
    <location>
        <begin position="551"/>
        <end position="568"/>
    </location>
</feature>
<feature type="transmembrane region" description="Helical" evidence="8">
    <location>
        <begin position="479"/>
        <end position="499"/>
    </location>
</feature>
<gene>
    <name evidence="9" type="ordered locus">Acid_7514</name>
</gene>
<feature type="transmembrane region" description="Helical" evidence="8">
    <location>
        <begin position="342"/>
        <end position="360"/>
    </location>
</feature>
<feature type="transmembrane region" description="Helical" evidence="8">
    <location>
        <begin position="1020"/>
        <end position="1041"/>
    </location>
</feature>
<keyword evidence="5 8" id="KW-0812">Transmembrane</keyword>
<feature type="transmembrane region" description="Helical" evidence="8">
    <location>
        <begin position="441"/>
        <end position="459"/>
    </location>
</feature>
<dbReference type="SUPFAM" id="SSF82866">
    <property type="entry name" value="Multidrug efflux transporter AcrB transmembrane domain"/>
    <property type="match status" value="2"/>
</dbReference>
<dbReference type="InterPro" id="IPR001036">
    <property type="entry name" value="Acrflvin-R"/>
</dbReference>
<feature type="transmembrane region" description="Helical" evidence="8">
    <location>
        <begin position="935"/>
        <end position="955"/>
    </location>
</feature>
<evidence type="ECO:0000313" key="9">
    <source>
        <dbReference type="EMBL" id="ABJ88422.1"/>
    </source>
</evidence>
<name>Q01PJ8_SOLUE</name>
<dbReference type="OrthoDB" id="8270at2"/>
<dbReference type="EMBL" id="CP000473">
    <property type="protein sequence ID" value="ABJ88422.1"/>
    <property type="molecule type" value="Genomic_DNA"/>
</dbReference>
<protein>
    <submittedName>
        <fullName evidence="9">Heavy metal efflux pump, CzcA family</fullName>
    </submittedName>
</protein>
<dbReference type="AlphaFoldDB" id="Q01PJ8"/>
<sequence precursor="true">MIDRIIEFSAHNRFLVFLFVAGLALAGFWSMNHIPLDAIPDLSDTQVIIYSRWDRSPDILEDQVTYPIVSAMLGAPKVKDVRGFSDFGYSYVYIIFEEGTDIYWARSRTLEYLSKIQPRLPKDVQTEIGPDATGVGWVFQYALVSDAGQSHNLALLRSTQDWYLRYHLQSVPGVAEVAPLGGFVRQYQVNVDPNRLAAYAVPISKVVAAVRSGNNDVGGRLVEFTGREYMVRGRGYARSPSDLESLSLAVSPSGVPVLLRDVGTVTLGPDIRRGVADLDGRGEVVSGIVVMRQGENALKVIERVKAKLKELEPGLPAGVKIVTAYDRSELILASIDNLKHTLTEELIVVGLVILVFLWHIPSALIPIVTIPIAVLISFIPMHAMGMSSNIMSLGGIAIAVGAMVDAAIVVVEQTHKKLEGAGPDWTTHDYRRAIVNAVKEVGGPSFFALLVIAVSFLPVLTLEAQEGRLFKPLAYTKNFAMVTAAVLAITLDPALRLLFFRKENFRIPGFPGKIVNAILVGKIHSEKNHPISRILMRVYEPVVRTTLRWKWFVIAGALGLIAATVPIYQKLGSEFMPPLDEGALLFMPSTLPGVSVAEAQRLMQVQDRILMRFPEVAGVLGKSGRAETSTDPAPFSMMETVIQLKPKSEWRKVATWYDQWPRALRPYLAHITPDHISTEQLVAEMDRALQIPGVSNAWTMPIKNRMDMLTTGVRTPVGIKIYGADLAAIERIGKQIEGILPEVAGTRNVFAERVGGGYFLDFDLKRDQLARYGLSVDDAQMIVMNAIGGDNVGTTVEGRERYPINVRYYRDSRSDMVRLARALVPAMDGKLQIPLAQIATLKLSTGPAMLRNENGMLSGYVYVDVADRDVGSYVAAAKRTVRESVHLPPGYTLAWSGQYEAMERVRERLKVVLPLTLFLIFLLLYLNTKSTAKTLIILLAVPFSAIGAIWLLYGLGYNMSIGVWVGLIALMGVDAETGVFMLLYLDLAYEERRLSGRMKTRTDLREAIVHGAVQRIRPKVMTVATMFVGLAPIMWSAGSGADVMKRIAAPMIGGIFTSFILELAVYPAIYEVWKWRSVKPQSV</sequence>
<keyword evidence="6 8" id="KW-1133">Transmembrane helix</keyword>
<dbReference type="Gene3D" id="1.20.1640.10">
    <property type="entry name" value="Multidrug efflux transporter AcrB transmembrane domain"/>
    <property type="match status" value="2"/>
</dbReference>
<dbReference type="PANTHER" id="PTHR32063">
    <property type="match status" value="1"/>
</dbReference>
<evidence type="ECO:0000256" key="4">
    <source>
        <dbReference type="ARBA" id="ARBA00022475"/>
    </source>
</evidence>
<dbReference type="KEGG" id="sus:Acid_7514"/>
<dbReference type="FunCoup" id="Q01PJ8">
    <property type="interactions" value="336"/>
</dbReference>
<dbReference type="Gene3D" id="3.30.2090.10">
    <property type="entry name" value="Multidrug efflux transporter AcrB TolC docking domain, DN and DC subdomains"/>
    <property type="match status" value="2"/>
</dbReference>
<feature type="transmembrane region" description="Helical" evidence="8">
    <location>
        <begin position="367"/>
        <end position="384"/>
    </location>
</feature>
<dbReference type="GO" id="GO:0005886">
    <property type="term" value="C:plasma membrane"/>
    <property type="evidence" value="ECO:0007669"/>
    <property type="project" value="UniProtKB-SubCell"/>
</dbReference>
<feature type="transmembrane region" description="Helical" evidence="8">
    <location>
        <begin position="12"/>
        <end position="31"/>
    </location>
</feature>
<evidence type="ECO:0000256" key="8">
    <source>
        <dbReference type="SAM" id="Phobius"/>
    </source>
</evidence>
<dbReference type="GO" id="GO:0008324">
    <property type="term" value="F:monoatomic cation transmembrane transporter activity"/>
    <property type="evidence" value="ECO:0007669"/>
    <property type="project" value="InterPro"/>
</dbReference>
<dbReference type="STRING" id="234267.Acid_7514"/>
<evidence type="ECO:0000256" key="5">
    <source>
        <dbReference type="ARBA" id="ARBA00022692"/>
    </source>
</evidence>
<dbReference type="InterPro" id="IPR004763">
    <property type="entry name" value="CusA-like"/>
</dbReference>
<feature type="transmembrane region" description="Helical" evidence="8">
    <location>
        <begin position="911"/>
        <end position="928"/>
    </location>
</feature>
<keyword evidence="7 8" id="KW-0472">Membrane</keyword>
<dbReference type="Gene3D" id="3.30.70.1440">
    <property type="entry name" value="Multidrug efflux transporter AcrB pore domain"/>
    <property type="match status" value="1"/>
</dbReference>
<feature type="transmembrane region" description="Helical" evidence="8">
    <location>
        <begin position="1047"/>
        <end position="1069"/>
    </location>
</feature>
<dbReference type="InParanoid" id="Q01PJ8"/>
<dbReference type="Gene3D" id="3.30.70.1320">
    <property type="entry name" value="Multidrug efflux transporter AcrB pore domain like"/>
    <property type="match status" value="1"/>
</dbReference>
<dbReference type="Pfam" id="PF00873">
    <property type="entry name" value="ACR_tran"/>
    <property type="match status" value="1"/>
</dbReference>
<evidence type="ECO:0000256" key="3">
    <source>
        <dbReference type="ARBA" id="ARBA00022448"/>
    </source>
</evidence>
<evidence type="ECO:0000256" key="7">
    <source>
        <dbReference type="ARBA" id="ARBA00023136"/>
    </source>
</evidence>
<dbReference type="eggNOG" id="COG3696">
    <property type="taxonomic scope" value="Bacteria"/>
</dbReference>
<feature type="transmembrane region" description="Helical" evidence="8">
    <location>
        <begin position="961"/>
        <end position="989"/>
    </location>
</feature>
<evidence type="ECO:0000256" key="6">
    <source>
        <dbReference type="ARBA" id="ARBA00022989"/>
    </source>
</evidence>
<dbReference type="SUPFAM" id="SSF82693">
    <property type="entry name" value="Multidrug efflux transporter AcrB pore domain, PN1, PN2, PC1 and PC2 subdomains"/>
    <property type="match status" value="2"/>
</dbReference>
<evidence type="ECO:0000256" key="2">
    <source>
        <dbReference type="ARBA" id="ARBA00010942"/>
    </source>
</evidence>
<reference evidence="9" key="1">
    <citation type="submission" date="2006-10" db="EMBL/GenBank/DDBJ databases">
        <title>Complete sequence of Solibacter usitatus Ellin6076.</title>
        <authorList>
            <consortium name="US DOE Joint Genome Institute"/>
            <person name="Copeland A."/>
            <person name="Lucas S."/>
            <person name="Lapidus A."/>
            <person name="Barry K."/>
            <person name="Detter J.C."/>
            <person name="Glavina del Rio T."/>
            <person name="Hammon N."/>
            <person name="Israni S."/>
            <person name="Dalin E."/>
            <person name="Tice H."/>
            <person name="Pitluck S."/>
            <person name="Thompson L.S."/>
            <person name="Brettin T."/>
            <person name="Bruce D."/>
            <person name="Han C."/>
            <person name="Tapia R."/>
            <person name="Gilna P."/>
            <person name="Schmutz J."/>
            <person name="Larimer F."/>
            <person name="Land M."/>
            <person name="Hauser L."/>
            <person name="Kyrpides N."/>
            <person name="Mikhailova N."/>
            <person name="Janssen P.H."/>
            <person name="Kuske C.R."/>
            <person name="Richardson P."/>
        </authorList>
    </citation>
    <scope>NUCLEOTIDE SEQUENCE</scope>
    <source>
        <strain evidence="9">Ellin6076</strain>
    </source>
</reference>
<keyword evidence="4" id="KW-1003">Cell membrane</keyword>
<dbReference type="PANTHER" id="PTHR32063:SF19">
    <property type="entry name" value="CATION EFFLUX SYSTEM PROTEIN CUSA"/>
    <property type="match status" value="1"/>
</dbReference>
<dbReference type="NCBIfam" id="TIGR00914">
    <property type="entry name" value="2A0601"/>
    <property type="match status" value="1"/>
</dbReference>
<dbReference type="HOGENOM" id="CLU_002755_1_2_0"/>
<feature type="transmembrane region" description="Helical" evidence="8">
    <location>
        <begin position="390"/>
        <end position="411"/>
    </location>
</feature>
<evidence type="ECO:0000256" key="1">
    <source>
        <dbReference type="ARBA" id="ARBA00004651"/>
    </source>
</evidence>